<dbReference type="InterPro" id="IPR000719">
    <property type="entry name" value="Prot_kinase_dom"/>
</dbReference>
<dbReference type="SUPFAM" id="SSF56112">
    <property type="entry name" value="Protein kinase-like (PK-like)"/>
    <property type="match status" value="1"/>
</dbReference>
<dbReference type="Gene3D" id="1.10.510.10">
    <property type="entry name" value="Transferase(Phosphotransferase) domain 1"/>
    <property type="match status" value="1"/>
</dbReference>
<evidence type="ECO:0000259" key="1">
    <source>
        <dbReference type="PROSITE" id="PS50011"/>
    </source>
</evidence>
<evidence type="ECO:0000313" key="3">
    <source>
        <dbReference type="Proteomes" id="UP001153678"/>
    </source>
</evidence>
<reference evidence="2" key="1">
    <citation type="submission" date="2022-08" db="EMBL/GenBank/DDBJ databases">
        <authorList>
            <person name="Kallberg Y."/>
            <person name="Tangrot J."/>
            <person name="Rosling A."/>
        </authorList>
    </citation>
    <scope>NUCLEOTIDE SEQUENCE</scope>
    <source>
        <strain evidence="2">Wild A</strain>
    </source>
</reference>
<feature type="non-terminal residue" evidence="2">
    <location>
        <position position="49"/>
    </location>
</feature>
<sequence>MEFADGGSLGNYLKNNFDNLTWEDKYKFAYQLAYAVSYLHEEGIVHHDL</sequence>
<dbReference type="OrthoDB" id="4062651at2759"/>
<protein>
    <submittedName>
        <fullName evidence="2">689_t:CDS:1</fullName>
    </submittedName>
</protein>
<dbReference type="Pfam" id="PF07714">
    <property type="entry name" value="PK_Tyr_Ser-Thr"/>
    <property type="match status" value="1"/>
</dbReference>
<dbReference type="EMBL" id="CAMKVN010007276">
    <property type="protein sequence ID" value="CAI2191289.1"/>
    <property type="molecule type" value="Genomic_DNA"/>
</dbReference>
<keyword evidence="3" id="KW-1185">Reference proteome</keyword>
<dbReference type="GO" id="GO:0005524">
    <property type="term" value="F:ATP binding"/>
    <property type="evidence" value="ECO:0007669"/>
    <property type="project" value="InterPro"/>
</dbReference>
<evidence type="ECO:0000313" key="2">
    <source>
        <dbReference type="EMBL" id="CAI2191289.1"/>
    </source>
</evidence>
<dbReference type="AlphaFoldDB" id="A0A9W4T5N3"/>
<gene>
    <name evidence="2" type="ORF">FWILDA_LOCUS14998</name>
</gene>
<dbReference type="GO" id="GO:0004672">
    <property type="term" value="F:protein kinase activity"/>
    <property type="evidence" value="ECO:0007669"/>
    <property type="project" value="InterPro"/>
</dbReference>
<dbReference type="Proteomes" id="UP001153678">
    <property type="component" value="Unassembled WGS sequence"/>
</dbReference>
<dbReference type="InterPro" id="IPR001245">
    <property type="entry name" value="Ser-Thr/Tyr_kinase_cat_dom"/>
</dbReference>
<dbReference type="InterPro" id="IPR011009">
    <property type="entry name" value="Kinase-like_dom_sf"/>
</dbReference>
<organism evidence="2 3">
    <name type="scientific">Funneliformis geosporum</name>
    <dbReference type="NCBI Taxonomy" id="1117311"/>
    <lineage>
        <taxon>Eukaryota</taxon>
        <taxon>Fungi</taxon>
        <taxon>Fungi incertae sedis</taxon>
        <taxon>Mucoromycota</taxon>
        <taxon>Glomeromycotina</taxon>
        <taxon>Glomeromycetes</taxon>
        <taxon>Glomerales</taxon>
        <taxon>Glomeraceae</taxon>
        <taxon>Funneliformis</taxon>
    </lineage>
</organism>
<proteinExistence type="predicted"/>
<feature type="domain" description="Protein kinase" evidence="1">
    <location>
        <begin position="1"/>
        <end position="49"/>
    </location>
</feature>
<dbReference type="PROSITE" id="PS50011">
    <property type="entry name" value="PROTEIN_KINASE_DOM"/>
    <property type="match status" value="1"/>
</dbReference>
<accession>A0A9W4T5N3</accession>
<comment type="caution">
    <text evidence="2">The sequence shown here is derived from an EMBL/GenBank/DDBJ whole genome shotgun (WGS) entry which is preliminary data.</text>
</comment>
<name>A0A9W4T5N3_9GLOM</name>